<dbReference type="InterPro" id="IPR005039">
    <property type="entry name" value="Ant_C"/>
</dbReference>
<dbReference type="STRING" id="1121097.GCA_000428125_01473"/>
<dbReference type="Proteomes" id="UP000027601">
    <property type="component" value="Unassembled WGS sequence"/>
</dbReference>
<dbReference type="PROSITE" id="PS51301">
    <property type="entry name" value="KILA_N"/>
    <property type="match status" value="1"/>
</dbReference>
<organism evidence="2 3">
    <name type="scientific">Bacteroides graminisolvens DSM 19988 = JCM 15093</name>
    <dbReference type="NCBI Taxonomy" id="1121097"/>
    <lineage>
        <taxon>Bacteria</taxon>
        <taxon>Pseudomonadati</taxon>
        <taxon>Bacteroidota</taxon>
        <taxon>Bacteroidia</taxon>
        <taxon>Bacteroidales</taxon>
        <taxon>Bacteroidaceae</taxon>
        <taxon>Bacteroides</taxon>
    </lineage>
</organism>
<protein>
    <submittedName>
        <fullName evidence="2">Putative antirepressor protein</fullName>
    </submittedName>
</protein>
<keyword evidence="3" id="KW-1185">Reference proteome</keyword>
<feature type="domain" description="KilA-N" evidence="1">
    <location>
        <begin position="1"/>
        <end position="39"/>
    </location>
</feature>
<evidence type="ECO:0000313" key="2">
    <source>
        <dbReference type="EMBL" id="GAK37832.1"/>
    </source>
</evidence>
<dbReference type="AlphaFoldDB" id="A0A069D5Y5"/>
<dbReference type="EMBL" id="BAJS01000029">
    <property type="protein sequence ID" value="GAK37832.1"/>
    <property type="molecule type" value="Genomic_DNA"/>
</dbReference>
<dbReference type="GO" id="GO:0003677">
    <property type="term" value="F:DNA binding"/>
    <property type="evidence" value="ECO:0007669"/>
    <property type="project" value="InterPro"/>
</dbReference>
<evidence type="ECO:0000313" key="3">
    <source>
        <dbReference type="Proteomes" id="UP000027601"/>
    </source>
</evidence>
<sequence length="195" mass="23257">MTTRGHYGATWIEEPLAMEFARWLSPEFSDWCNERIKELGTKGYVTLVPAKREHRNSFSEAVGNFPVPQNFEEALMLAADQARKIREDEPKVTFYEEYVEERDHFKSSRIADELEISTVQLHRFLAENNIIKFEGYRWVVHTPYQALQCDVPYMWEKQDGKIYPTGSVKRWTQAGREYIIEMWREQHPELYSKKR</sequence>
<dbReference type="InterPro" id="IPR017880">
    <property type="entry name" value="KilA_N"/>
</dbReference>
<comment type="caution">
    <text evidence="2">The sequence shown here is derived from an EMBL/GenBank/DDBJ whole genome shotgun (WGS) entry which is preliminary data.</text>
</comment>
<name>A0A069D5Y5_9BACE</name>
<reference evidence="2 3" key="1">
    <citation type="journal article" date="2015" name="Microbes Environ.">
        <title>Distribution and evolution of nitrogen fixation genes in the phylum bacteroidetes.</title>
        <authorList>
            <person name="Inoue J."/>
            <person name="Oshima K."/>
            <person name="Suda W."/>
            <person name="Sakamoto M."/>
            <person name="Iino T."/>
            <person name="Noda S."/>
            <person name="Hongoh Y."/>
            <person name="Hattori M."/>
            <person name="Ohkuma M."/>
        </authorList>
    </citation>
    <scope>NUCLEOTIDE SEQUENCE [LARGE SCALE GENOMIC DNA]</scope>
    <source>
        <strain evidence="2 3">JCM 15093</strain>
    </source>
</reference>
<evidence type="ECO:0000259" key="1">
    <source>
        <dbReference type="PROSITE" id="PS51301"/>
    </source>
</evidence>
<dbReference type="Pfam" id="PF03374">
    <property type="entry name" value="ANT"/>
    <property type="match status" value="1"/>
</dbReference>
<accession>A0A069D5Y5</accession>
<dbReference type="eggNOG" id="ENOG5030J5D">
    <property type="taxonomic scope" value="Bacteria"/>
</dbReference>
<proteinExistence type="predicted"/>
<gene>
    <name evidence="2" type="ORF">JCM15093_3116</name>
</gene>